<reference evidence="5 6" key="1">
    <citation type="submission" date="2013-10" db="EMBL/GenBank/DDBJ databases">
        <authorList>
            <consortium name="International Citrus Genome Consortium"/>
            <person name="Jenkins J."/>
            <person name="Schmutz J."/>
            <person name="Prochnik S."/>
            <person name="Rokhsar D."/>
            <person name="Gmitter F."/>
            <person name="Ollitrault P."/>
            <person name="Machado M."/>
            <person name="Talon M."/>
            <person name="Wincker P."/>
            <person name="Jaillon O."/>
            <person name="Morgante M."/>
        </authorList>
    </citation>
    <scope>NUCLEOTIDE SEQUENCE</scope>
    <source>
        <strain evidence="6">cv. Clemenules</strain>
    </source>
</reference>
<protein>
    <recommendedName>
        <fullName evidence="4">ATPase AAA-type core domain-containing protein</fullName>
    </recommendedName>
</protein>
<keyword evidence="6" id="KW-1185">Reference proteome</keyword>
<dbReference type="Gramene" id="ESR51154">
    <property type="protein sequence ID" value="ESR51154"/>
    <property type="gene ID" value="CICLE_v100311321mg"/>
</dbReference>
<keyword evidence="3" id="KW-0067">ATP-binding</keyword>
<dbReference type="KEGG" id="cic:CICLE_v100311321m"/>
<dbReference type="GO" id="GO:0016887">
    <property type="term" value="F:ATP hydrolysis activity"/>
    <property type="evidence" value="ECO:0007669"/>
    <property type="project" value="InterPro"/>
</dbReference>
<comment type="similarity">
    <text evidence="1">Belongs to the AAA ATPase family.</text>
</comment>
<dbReference type="PANTHER" id="PTHR23069:SF7">
    <property type="entry name" value="P-LOOP CONTAINING NUCLEOSIDE TRIPHOSPHATE HYDROLASES SUPERFAMILY PROTEIN"/>
    <property type="match status" value="1"/>
</dbReference>
<dbReference type="GO" id="GO:0005524">
    <property type="term" value="F:ATP binding"/>
    <property type="evidence" value="ECO:0007669"/>
    <property type="project" value="UniProtKB-KW"/>
</dbReference>
<evidence type="ECO:0000259" key="4">
    <source>
        <dbReference type="Pfam" id="PF00004"/>
    </source>
</evidence>
<evidence type="ECO:0000256" key="3">
    <source>
        <dbReference type="ARBA" id="ARBA00022840"/>
    </source>
</evidence>
<dbReference type="InterPro" id="IPR027417">
    <property type="entry name" value="P-loop_NTPase"/>
</dbReference>
<dbReference type="GO" id="GO:0003682">
    <property type="term" value="F:chromatin binding"/>
    <property type="evidence" value="ECO:0007669"/>
    <property type="project" value="TreeGrafter"/>
</dbReference>
<dbReference type="InParanoid" id="V4VFC4"/>
<dbReference type="GO" id="GO:0042393">
    <property type="term" value="F:histone binding"/>
    <property type="evidence" value="ECO:0007669"/>
    <property type="project" value="TreeGrafter"/>
</dbReference>
<keyword evidence="2" id="KW-0547">Nucleotide-binding</keyword>
<dbReference type="GO" id="GO:0006334">
    <property type="term" value="P:nucleosome assembly"/>
    <property type="evidence" value="ECO:0007669"/>
    <property type="project" value="TreeGrafter"/>
</dbReference>
<dbReference type="GO" id="GO:0006337">
    <property type="term" value="P:nucleosome disassembly"/>
    <property type="evidence" value="ECO:0007669"/>
    <property type="project" value="TreeGrafter"/>
</dbReference>
<accession>V4VFC4</accession>
<sequence>MSEHNEKWKAEEAIGGNRAAVEALRELITFPLLYSSQAQKLGLKWPRGLLLYGVPGTGKTSLVRAVVRECGAHLTVI</sequence>
<dbReference type="Proteomes" id="UP000030687">
    <property type="component" value="Unassembled WGS sequence"/>
</dbReference>
<dbReference type="InterPro" id="IPR003959">
    <property type="entry name" value="ATPase_AAA_core"/>
</dbReference>
<proteinExistence type="inferred from homology"/>
<gene>
    <name evidence="5" type="ORF">CICLE_v100311321mg</name>
</gene>
<dbReference type="AlphaFoldDB" id="V4VFC4"/>
<evidence type="ECO:0000313" key="6">
    <source>
        <dbReference type="Proteomes" id="UP000030687"/>
    </source>
</evidence>
<dbReference type="SUPFAM" id="SSF52540">
    <property type="entry name" value="P-loop containing nucleoside triphosphate hydrolases"/>
    <property type="match status" value="1"/>
</dbReference>
<dbReference type="EMBL" id="KI536726">
    <property type="protein sequence ID" value="ESR51153.1"/>
    <property type="molecule type" value="Genomic_DNA"/>
</dbReference>
<organism evidence="5 6">
    <name type="scientific">Citrus clementina</name>
    <name type="common">Clementine</name>
    <name type="synonym">Citrus deliciosa x Citrus sinensis</name>
    <dbReference type="NCBI Taxonomy" id="85681"/>
    <lineage>
        <taxon>Eukaryota</taxon>
        <taxon>Viridiplantae</taxon>
        <taxon>Streptophyta</taxon>
        <taxon>Embryophyta</taxon>
        <taxon>Tracheophyta</taxon>
        <taxon>Spermatophyta</taxon>
        <taxon>Magnoliopsida</taxon>
        <taxon>eudicotyledons</taxon>
        <taxon>Gunneridae</taxon>
        <taxon>Pentapetalae</taxon>
        <taxon>rosids</taxon>
        <taxon>malvids</taxon>
        <taxon>Sapindales</taxon>
        <taxon>Rutaceae</taxon>
        <taxon>Aurantioideae</taxon>
        <taxon>Citrus</taxon>
    </lineage>
</organism>
<evidence type="ECO:0000256" key="1">
    <source>
        <dbReference type="ARBA" id="ARBA00006914"/>
    </source>
</evidence>
<dbReference type="eggNOG" id="KOG0730">
    <property type="taxonomic scope" value="Eukaryota"/>
</dbReference>
<feature type="non-terminal residue" evidence="5">
    <location>
        <position position="77"/>
    </location>
</feature>
<dbReference type="EMBL" id="KI536726">
    <property type="protein sequence ID" value="ESR51154.1"/>
    <property type="molecule type" value="Genomic_DNA"/>
</dbReference>
<dbReference type="Gene3D" id="3.40.50.300">
    <property type="entry name" value="P-loop containing nucleotide triphosphate hydrolases"/>
    <property type="match status" value="1"/>
</dbReference>
<dbReference type="Pfam" id="PF00004">
    <property type="entry name" value="AAA"/>
    <property type="match status" value="1"/>
</dbReference>
<dbReference type="GO" id="GO:0045815">
    <property type="term" value="P:transcription initiation-coupled chromatin remodeling"/>
    <property type="evidence" value="ECO:0007669"/>
    <property type="project" value="TreeGrafter"/>
</dbReference>
<name>V4VFC4_CITCL</name>
<dbReference type="PANTHER" id="PTHR23069">
    <property type="entry name" value="AAA DOMAIN-CONTAINING"/>
    <property type="match status" value="1"/>
</dbReference>
<dbReference type="Gramene" id="ESR51153">
    <property type="protein sequence ID" value="ESR51153"/>
    <property type="gene ID" value="CICLE_v100311321mg"/>
</dbReference>
<dbReference type="GO" id="GO:0005634">
    <property type="term" value="C:nucleus"/>
    <property type="evidence" value="ECO:0007669"/>
    <property type="project" value="TreeGrafter"/>
</dbReference>
<feature type="domain" description="ATPase AAA-type core" evidence="4">
    <location>
        <begin position="49"/>
        <end position="75"/>
    </location>
</feature>
<dbReference type="InterPro" id="IPR045199">
    <property type="entry name" value="ATAD2-like"/>
</dbReference>
<evidence type="ECO:0000256" key="2">
    <source>
        <dbReference type="ARBA" id="ARBA00022741"/>
    </source>
</evidence>
<evidence type="ECO:0000313" key="5">
    <source>
        <dbReference type="EMBL" id="ESR51154.1"/>
    </source>
</evidence>
<dbReference type="STRING" id="85681.V4VFC4"/>